<dbReference type="GO" id="GO:0070593">
    <property type="term" value="P:dendrite self-avoidance"/>
    <property type="evidence" value="ECO:0007669"/>
    <property type="project" value="TreeGrafter"/>
</dbReference>
<keyword evidence="2" id="KW-0393">Immunoglobulin domain</keyword>
<evidence type="ECO:0000313" key="5">
    <source>
        <dbReference type="EMBL" id="CAG9772681.1"/>
    </source>
</evidence>
<dbReference type="InterPro" id="IPR036179">
    <property type="entry name" value="Ig-like_dom_sf"/>
</dbReference>
<dbReference type="PANTHER" id="PTHR10075:SF100">
    <property type="entry name" value="FASCICLIN-2"/>
    <property type="match status" value="1"/>
</dbReference>
<feature type="chain" id="PRO_5040335240" description="Ig-like domain-containing protein" evidence="3">
    <location>
        <begin position="29"/>
        <end position="457"/>
    </location>
</feature>
<dbReference type="GO" id="GO:0007156">
    <property type="term" value="P:homophilic cell adhesion via plasma membrane adhesion molecules"/>
    <property type="evidence" value="ECO:0007669"/>
    <property type="project" value="TreeGrafter"/>
</dbReference>
<protein>
    <recommendedName>
        <fullName evidence="4">Ig-like domain-containing protein</fullName>
    </recommendedName>
</protein>
<dbReference type="Pfam" id="PF13927">
    <property type="entry name" value="Ig_3"/>
    <property type="match status" value="1"/>
</dbReference>
<dbReference type="GO" id="GO:0098632">
    <property type="term" value="F:cell-cell adhesion mediator activity"/>
    <property type="evidence" value="ECO:0007669"/>
    <property type="project" value="TreeGrafter"/>
</dbReference>
<dbReference type="InterPro" id="IPR003961">
    <property type="entry name" value="FN3_dom"/>
</dbReference>
<evidence type="ECO:0000313" key="6">
    <source>
        <dbReference type="Proteomes" id="UP001152799"/>
    </source>
</evidence>
<keyword evidence="3" id="KW-0732">Signal</keyword>
<keyword evidence="1" id="KW-0677">Repeat</keyword>
<evidence type="ECO:0000256" key="1">
    <source>
        <dbReference type="ARBA" id="ARBA00022737"/>
    </source>
</evidence>
<evidence type="ECO:0000256" key="3">
    <source>
        <dbReference type="SAM" id="SignalP"/>
    </source>
</evidence>
<dbReference type="InterPro" id="IPR007110">
    <property type="entry name" value="Ig-like_dom"/>
</dbReference>
<dbReference type="GO" id="GO:0030424">
    <property type="term" value="C:axon"/>
    <property type="evidence" value="ECO:0007669"/>
    <property type="project" value="TreeGrafter"/>
</dbReference>
<dbReference type="SMART" id="SM00409">
    <property type="entry name" value="IG"/>
    <property type="match status" value="3"/>
</dbReference>
<dbReference type="Gene3D" id="2.60.40.10">
    <property type="entry name" value="Immunoglobulins"/>
    <property type="match status" value="4"/>
</dbReference>
<dbReference type="CDD" id="cd00096">
    <property type="entry name" value="Ig"/>
    <property type="match status" value="2"/>
</dbReference>
<dbReference type="InterPro" id="IPR003598">
    <property type="entry name" value="Ig_sub2"/>
</dbReference>
<dbReference type="PROSITE" id="PS50835">
    <property type="entry name" value="IG_LIKE"/>
    <property type="match status" value="2"/>
</dbReference>
<dbReference type="Pfam" id="PF00047">
    <property type="entry name" value="ig"/>
    <property type="match status" value="1"/>
</dbReference>
<dbReference type="Proteomes" id="UP001152799">
    <property type="component" value="Chromosome 8"/>
</dbReference>
<dbReference type="InterPro" id="IPR013151">
    <property type="entry name" value="Immunoglobulin_dom"/>
</dbReference>
<keyword evidence="6" id="KW-1185">Reference proteome</keyword>
<dbReference type="InterPro" id="IPR013783">
    <property type="entry name" value="Ig-like_fold"/>
</dbReference>
<dbReference type="CDD" id="cd00063">
    <property type="entry name" value="FN3"/>
    <property type="match status" value="1"/>
</dbReference>
<reference evidence="5" key="1">
    <citation type="submission" date="2022-01" db="EMBL/GenBank/DDBJ databases">
        <authorList>
            <person name="King R."/>
        </authorList>
    </citation>
    <scope>NUCLEOTIDE SEQUENCE</scope>
</reference>
<dbReference type="OrthoDB" id="9355041at2759"/>
<organism evidence="5 6">
    <name type="scientific">Ceutorhynchus assimilis</name>
    <name type="common">cabbage seed weevil</name>
    <dbReference type="NCBI Taxonomy" id="467358"/>
    <lineage>
        <taxon>Eukaryota</taxon>
        <taxon>Metazoa</taxon>
        <taxon>Ecdysozoa</taxon>
        <taxon>Arthropoda</taxon>
        <taxon>Hexapoda</taxon>
        <taxon>Insecta</taxon>
        <taxon>Pterygota</taxon>
        <taxon>Neoptera</taxon>
        <taxon>Endopterygota</taxon>
        <taxon>Coleoptera</taxon>
        <taxon>Polyphaga</taxon>
        <taxon>Cucujiformia</taxon>
        <taxon>Curculionidae</taxon>
        <taxon>Ceutorhynchinae</taxon>
        <taxon>Ceutorhynchus</taxon>
    </lineage>
</organism>
<dbReference type="Pfam" id="PF07679">
    <property type="entry name" value="I-set"/>
    <property type="match status" value="1"/>
</dbReference>
<feature type="domain" description="Ig-like" evidence="4">
    <location>
        <begin position="256"/>
        <end position="346"/>
    </location>
</feature>
<dbReference type="GO" id="GO:0007411">
    <property type="term" value="P:axon guidance"/>
    <property type="evidence" value="ECO:0007669"/>
    <property type="project" value="TreeGrafter"/>
</dbReference>
<dbReference type="SMART" id="SM00408">
    <property type="entry name" value="IGc2"/>
    <property type="match status" value="3"/>
</dbReference>
<dbReference type="SUPFAM" id="SSF49265">
    <property type="entry name" value="Fibronectin type III"/>
    <property type="match status" value="1"/>
</dbReference>
<feature type="domain" description="Ig-like" evidence="4">
    <location>
        <begin position="159"/>
        <end position="249"/>
    </location>
</feature>
<dbReference type="PANTHER" id="PTHR10075">
    <property type="entry name" value="BASIGIN RELATED"/>
    <property type="match status" value="1"/>
</dbReference>
<sequence length="457" mass="51879">MKTSTNVMNLSTSLQILFLLILFGSSSAKLHVTHQTEVKHEHEQFSVWCRAEPGTQLVWKGPKNRPLGEKTIPQARTTVHGVQLKFDDIRKADAGNYTCKSLTDNVNFELIVQTLDMNNLTPNTETPPRYERPRYNKKSYKKQYTTDPTVTYSYTTLTPNTTSAPIEFVDTPKHVTIKEGETQFLKCEARHATSTEWLVNGEPPPQGDKFKEVADGLWIYNVSPEDAENEYVCKAINSNSGTFLNRDIKLTVTHPPRDKFNIYEKQNIAYGYLNGIVKLTCEVYANPAPAFKWYKKTDRFKIIGKEIPGNSTNPAVSTLMIVLKEKKDFGGYRCEVKNSEGQLNIDFFVENGTQPEPPSYLELKDANSTALFLTIEEPAPDPENRTAMAPTGFVVEYRTYDDPYWSAQQFRLAEDKTYIVTNLTKNTTYQKPCYLGASLNNLSYFFLLVSTLAVVLL</sequence>
<dbReference type="EMBL" id="OU892284">
    <property type="protein sequence ID" value="CAG9772681.1"/>
    <property type="molecule type" value="Genomic_DNA"/>
</dbReference>
<gene>
    <name evidence="5" type="ORF">CEUTPL_LOCUS13087</name>
</gene>
<dbReference type="InterPro" id="IPR036116">
    <property type="entry name" value="FN3_sf"/>
</dbReference>
<dbReference type="GO" id="GO:0005886">
    <property type="term" value="C:plasma membrane"/>
    <property type="evidence" value="ECO:0007669"/>
    <property type="project" value="TreeGrafter"/>
</dbReference>
<dbReference type="InterPro" id="IPR003599">
    <property type="entry name" value="Ig_sub"/>
</dbReference>
<proteinExistence type="predicted"/>
<name>A0A9N9MX65_9CUCU</name>
<dbReference type="InterPro" id="IPR013098">
    <property type="entry name" value="Ig_I-set"/>
</dbReference>
<dbReference type="SUPFAM" id="SSF48726">
    <property type="entry name" value="Immunoglobulin"/>
    <property type="match status" value="3"/>
</dbReference>
<evidence type="ECO:0000256" key="2">
    <source>
        <dbReference type="ARBA" id="ARBA00023319"/>
    </source>
</evidence>
<dbReference type="AlphaFoldDB" id="A0A9N9MX65"/>
<feature type="signal peptide" evidence="3">
    <location>
        <begin position="1"/>
        <end position="28"/>
    </location>
</feature>
<accession>A0A9N9MX65</accession>
<evidence type="ECO:0000259" key="4">
    <source>
        <dbReference type="PROSITE" id="PS50835"/>
    </source>
</evidence>